<dbReference type="FunFam" id="3.30.40.10:FF:000048">
    <property type="entry name" value="nucleosome-remodeling factor subunit BPTF isoform X1"/>
    <property type="match status" value="1"/>
</dbReference>
<organism evidence="11">
    <name type="scientific">Timema tahoe</name>
    <dbReference type="NCBI Taxonomy" id="61484"/>
    <lineage>
        <taxon>Eukaryota</taxon>
        <taxon>Metazoa</taxon>
        <taxon>Ecdysozoa</taxon>
        <taxon>Arthropoda</taxon>
        <taxon>Hexapoda</taxon>
        <taxon>Insecta</taxon>
        <taxon>Pterygota</taxon>
        <taxon>Neoptera</taxon>
        <taxon>Polyneoptera</taxon>
        <taxon>Phasmatodea</taxon>
        <taxon>Timematodea</taxon>
        <taxon>Timematoidea</taxon>
        <taxon>Timematidae</taxon>
        <taxon>Timema</taxon>
    </lineage>
</organism>
<feature type="compositionally biased region" description="Basic and acidic residues" evidence="8">
    <location>
        <begin position="2020"/>
        <end position="2033"/>
    </location>
</feature>
<dbReference type="Gene3D" id="3.30.40.10">
    <property type="entry name" value="Zinc/RING finger domain, C3HC4 (zinc finger)"/>
    <property type="match status" value="2"/>
</dbReference>
<dbReference type="InterPro" id="IPR001965">
    <property type="entry name" value="Znf_PHD"/>
</dbReference>
<feature type="compositionally biased region" description="Acidic residues" evidence="8">
    <location>
        <begin position="577"/>
        <end position="592"/>
    </location>
</feature>
<feature type="compositionally biased region" description="Polar residues" evidence="8">
    <location>
        <begin position="557"/>
        <end position="569"/>
    </location>
</feature>
<dbReference type="PANTHER" id="PTHR45975:SF2">
    <property type="entry name" value="NUCLEOSOME-REMODELING FACTOR SUBUNIT BPTF"/>
    <property type="match status" value="1"/>
</dbReference>
<dbReference type="SMART" id="SM00249">
    <property type="entry name" value="PHD"/>
    <property type="match status" value="2"/>
</dbReference>
<dbReference type="InterPro" id="IPR018359">
    <property type="entry name" value="Bromodomain_CS"/>
</dbReference>
<dbReference type="SMART" id="SM00297">
    <property type="entry name" value="BROMO"/>
    <property type="match status" value="1"/>
</dbReference>
<dbReference type="InterPro" id="IPR038028">
    <property type="entry name" value="BPTF"/>
</dbReference>
<keyword evidence="4 5" id="KW-0103">Bromodomain</keyword>
<dbReference type="PANTHER" id="PTHR45975">
    <property type="entry name" value="NUCLEOSOME-REMODELING FACTOR SUBUNIT BPTF"/>
    <property type="match status" value="1"/>
</dbReference>
<dbReference type="InterPro" id="IPR036427">
    <property type="entry name" value="Bromodomain-like_sf"/>
</dbReference>
<keyword evidence="7" id="KW-0175">Coiled coil</keyword>
<dbReference type="InterPro" id="IPR011011">
    <property type="entry name" value="Znf_FYVE_PHD"/>
</dbReference>
<dbReference type="CDD" id="cd05509">
    <property type="entry name" value="Bromo_gcn5_like"/>
    <property type="match status" value="1"/>
</dbReference>
<feature type="compositionally biased region" description="Basic and acidic residues" evidence="8">
    <location>
        <begin position="1934"/>
        <end position="1951"/>
    </location>
</feature>
<accession>A0A7R9IFB2</accession>
<dbReference type="PROSITE" id="PS50016">
    <property type="entry name" value="ZF_PHD_2"/>
    <property type="match status" value="2"/>
</dbReference>
<keyword evidence="2 6" id="KW-0863">Zinc-finger</keyword>
<dbReference type="PROSITE" id="PS50014">
    <property type="entry name" value="BROMODOMAIN_2"/>
    <property type="match status" value="1"/>
</dbReference>
<dbReference type="SUPFAM" id="SSF47370">
    <property type="entry name" value="Bromodomain"/>
    <property type="match status" value="1"/>
</dbReference>
<evidence type="ECO:0000256" key="5">
    <source>
        <dbReference type="PROSITE-ProRule" id="PRU00035"/>
    </source>
</evidence>
<evidence type="ECO:0000256" key="7">
    <source>
        <dbReference type="SAM" id="Coils"/>
    </source>
</evidence>
<dbReference type="GO" id="GO:0000978">
    <property type="term" value="F:RNA polymerase II cis-regulatory region sequence-specific DNA binding"/>
    <property type="evidence" value="ECO:0007669"/>
    <property type="project" value="TreeGrafter"/>
</dbReference>
<protein>
    <submittedName>
        <fullName evidence="11">Uncharacterized protein</fullName>
    </submittedName>
</protein>
<name>A0A7R9IFB2_9NEOP</name>
<feature type="region of interest" description="Disordered" evidence="8">
    <location>
        <begin position="775"/>
        <end position="809"/>
    </location>
</feature>
<feature type="region of interest" description="Disordered" evidence="8">
    <location>
        <begin position="1693"/>
        <end position="1741"/>
    </location>
</feature>
<reference evidence="11" key="1">
    <citation type="submission" date="2020-11" db="EMBL/GenBank/DDBJ databases">
        <authorList>
            <person name="Tran Van P."/>
        </authorList>
    </citation>
    <scope>NUCLEOTIDE SEQUENCE</scope>
</reference>
<feature type="domain" description="PHD-type" evidence="10">
    <location>
        <begin position="2095"/>
        <end position="2146"/>
    </location>
</feature>
<keyword evidence="3" id="KW-0862">Zinc</keyword>
<evidence type="ECO:0000313" key="11">
    <source>
        <dbReference type="EMBL" id="CAD7457342.1"/>
    </source>
</evidence>
<dbReference type="EMBL" id="OE001663">
    <property type="protein sequence ID" value="CAD7457342.1"/>
    <property type="molecule type" value="Genomic_DNA"/>
</dbReference>
<dbReference type="SUPFAM" id="SSF57903">
    <property type="entry name" value="FYVE/PHD zinc finger"/>
    <property type="match status" value="2"/>
</dbReference>
<gene>
    <name evidence="11" type="ORF">TTEB3V08_LOCUS5337</name>
</gene>
<evidence type="ECO:0000256" key="2">
    <source>
        <dbReference type="ARBA" id="ARBA00022771"/>
    </source>
</evidence>
<dbReference type="PROSITE" id="PS00633">
    <property type="entry name" value="BROMODOMAIN_1"/>
    <property type="match status" value="1"/>
</dbReference>
<feature type="compositionally biased region" description="Basic and acidic residues" evidence="8">
    <location>
        <begin position="1963"/>
        <end position="1973"/>
    </location>
</feature>
<dbReference type="PRINTS" id="PR00503">
    <property type="entry name" value="BROMODOMAIN"/>
</dbReference>
<evidence type="ECO:0000256" key="4">
    <source>
        <dbReference type="ARBA" id="ARBA00023117"/>
    </source>
</evidence>
<evidence type="ECO:0000256" key="6">
    <source>
        <dbReference type="PROSITE-ProRule" id="PRU00146"/>
    </source>
</evidence>
<feature type="region of interest" description="Disordered" evidence="8">
    <location>
        <begin position="1227"/>
        <end position="1247"/>
    </location>
</feature>
<dbReference type="GO" id="GO:0006357">
    <property type="term" value="P:regulation of transcription by RNA polymerase II"/>
    <property type="evidence" value="ECO:0007669"/>
    <property type="project" value="InterPro"/>
</dbReference>
<dbReference type="Gene3D" id="1.20.920.10">
    <property type="entry name" value="Bromodomain-like"/>
    <property type="match status" value="1"/>
</dbReference>
<evidence type="ECO:0000256" key="3">
    <source>
        <dbReference type="ARBA" id="ARBA00022833"/>
    </source>
</evidence>
<evidence type="ECO:0000259" key="9">
    <source>
        <dbReference type="PROSITE" id="PS50014"/>
    </source>
</evidence>
<sequence length="2324" mass="255387">MSLQRVVDVFAVKMSPVSDRDEEDMELDSEGEEVSTTKVGKDGKKNTILTRSRTGSLQPRTFNMDDLKRRSTAILSKAELEKLQLEKKDGDKDVGTDGTRITRLKAQQIATGTYMFKLGMENAFKTYTNQYTTNIAALNKLQRNEERDKKRHLSHKFSLTQASEFKWIGSLYGEGQSHIPALFSRNNGRNLPRWSSGRNRMDCHLQGDWGWNLGTRALLVSTLRQTVLQLENSLQASFMHPNWPLLRKPWITAVSSCVVPRDFARALIVLKACVKPVVFASVWHEALGHVRLQRLTAAEREDRKRLDKREKKEKEEEEERNRLTYNFVKYTLGLKHNVWKQKGEEYRVHGQWGWLWLSASRRYRLLDCRRCGLRAGPEKMMAQVKDNSGIKVIAVDPSTYKFLQKKSSDEDTEEKHKIIKEEVDELVTAVKSSAVSSEDTKDWIKQEKESLFNIADTTEVKNEVKTEPEILRTKAENQLAETDAVNKDVKPEDKTSLKHLKVFKPISEFEEIDITKALTSRGRLHYPKIAKKSKLDEFLTRRTHLKLLEERRLAQKVIQQSNKEPSSESGKGKNLDNETDLDVENEESDVEGESASSEQILPSLLLGRICSPVASTLAAGKDGPANSLARRVANIRQQYTKLTRFGAGLACYSRGCNMTGPQPPGVVANVTTSCYSPLCQQKARVRRDLLGLLKKANSTNSILPPGVTLISGGSGLATRTYGPAASHKSLVEDKPPPPPPPSEVSENLDAIRKDLETAVAVDTTTEDEAMVSIPVNKTGPNKATLGSGELPSPGDTSPTLPSSKGAGTLVEQDTAPAPLEVSELDIMSGPSVGNEVEVAISDPMVCGEVEISTSAPESCGEVEVSTSADEVKPTDEALTEDTAVTPDLDDSKLTAVSTSSEVKVTVNQVVTTTTTTMTTNQNSVLVQNKVVQKMNTSETVSKTLFNSSRGWSPMDRVPSGNLLNSILTSKRSALSARSLSMKSELGGVKTVMTSTKNHSRTLVKTEVKTDAERMYSTSHTCGKVYLKRVAVTPGDRRKKRTPVKYPLCSTFQTRSKRRNMLILPQHELRKLARQGGKMAVAGFHHIAKPNLQVWQYPCSRPLFKTCWLYRTVNLRSLAAAALQLRILWGCLRWDDMQLARRLMPWRCPPSPALFNKSSRQYFLFSSSMIDVFDVPQNKVKPPNNEGKNQITTDTEIMSLEILRHRHVGQFMDRTQYLRRKVTSIRSGLRKRKRAESPQNTEPQVSEEWVDEDKLELNKQNMALTVKRRTQFTLYTADTGQRVQPDGTLKMVTKVAIPPSPGSQVAGKTTTLTSLLTNTPGKTVLGTRRIFMTKGADGTTRVVTGPTSILPKAPANQQQSLIRLQTPVQPALPAPAAGQQKVQILKGPDGKIQVRGLLPGQQLVQMPDGKLHVFNAAQVQSPQLGGNRVVAAGAKSPMVARTLAQQVVVSKPPMTTSVKHVALAVSTPGTTVTSPVKTVTLPQAKTPQQQTVMIRQQLAGTPILQKVASQPGTVVVSGNQVFAPGSIVVSGSQVMGTPTQLVTTSGLLGAGQFVVNNSNLAAQLASGKAQLATINGQQVLIRSSVPSGPILGQVPALASQQPHVSTTGNLVVKSGNQATAVKLATTTQLATGQVPAKLSAAQIPVKLAAGQVPVKLAAAQGTVKLSAAQVPVKLKSPSGELTSPPANSVIMASPSKVQQPAPAPVTPQQATSVIQQQQTPVAQQASVSQPTPPAPQQVLPEPSTDSAVEQALLVGQPPGTIIRCVTAQVIQTPQGPRIVLQGLHGAEFNTQQLAMVQQQVKQQLLKGTTSSLQKVVVNGQPLPATTAGDPLQAGGAAVCSATTGLLMMGNKQVTATGVANKFVVTPDYINQTIKSALKQQNLNPEIEEKLLQLQRKRPPSSQGMAALAQAAAASEREDWDSSPPPPVATSRRKAPKMEAKDVKTSPEERVEKPSPPAGRSRTNKWRESQEERKRQQAQSKLQVILFRHKELLKKDMIKKRALLEKELQIEIQKELATELAARTKAERSKQDEVRTGSSKRKSAPVSAPTNLHPPSASKGGGSRPKKQPQPRGTTGGVGARSISPGVGGGGGRKKEKLYCLCRTPYDQTKFYVGCDLCNNWFHGDCVGITEESSRSLAEFVCTECKHARDTQELYCLCKQPYDESQFYICCDRCQDWFHGRCVGILQSEADNIDEYICPNCQRNSNINFANMKNLNGKDFDNLRKLIKQLQTHKSAWPFMEPVDPTEAPDYYKVIKEPMDLQTIELRINDRSYKKLSEFIGDMTKIFDNCRYYNPRESPFFKCAESLEAYFVQKIKCLRDKLVDNK</sequence>
<feature type="region of interest" description="Disordered" evidence="8">
    <location>
        <begin position="18"/>
        <end position="43"/>
    </location>
</feature>
<feature type="region of interest" description="Disordered" evidence="8">
    <location>
        <begin position="1893"/>
        <end position="1977"/>
    </location>
</feature>
<feature type="compositionally biased region" description="Acidic residues" evidence="8">
    <location>
        <begin position="20"/>
        <end position="33"/>
    </location>
</feature>
<dbReference type="Pfam" id="PF00439">
    <property type="entry name" value="Bromodomain"/>
    <property type="match status" value="1"/>
</dbReference>
<dbReference type="GO" id="GO:0008270">
    <property type="term" value="F:zinc ion binding"/>
    <property type="evidence" value="ECO:0007669"/>
    <property type="project" value="UniProtKB-KW"/>
</dbReference>
<keyword evidence="1" id="KW-0479">Metal-binding</keyword>
<evidence type="ECO:0000256" key="8">
    <source>
        <dbReference type="SAM" id="MobiDB-lite"/>
    </source>
</evidence>
<feature type="coiled-coil region" evidence="7">
    <location>
        <begin position="297"/>
        <end position="326"/>
    </location>
</feature>
<feature type="domain" description="Bromo" evidence="9">
    <location>
        <begin position="2229"/>
        <end position="2299"/>
    </location>
</feature>
<feature type="region of interest" description="Disordered" evidence="8">
    <location>
        <begin position="721"/>
        <end position="746"/>
    </location>
</feature>
<dbReference type="InterPro" id="IPR013083">
    <property type="entry name" value="Znf_RING/FYVE/PHD"/>
</dbReference>
<feature type="compositionally biased region" description="Low complexity" evidence="8">
    <location>
        <begin position="1705"/>
        <end position="1728"/>
    </location>
</feature>
<proteinExistence type="predicted"/>
<dbReference type="InterPro" id="IPR001487">
    <property type="entry name" value="Bromodomain"/>
</dbReference>
<feature type="region of interest" description="Disordered" evidence="8">
    <location>
        <begin position="557"/>
        <end position="597"/>
    </location>
</feature>
<feature type="region of interest" description="Disordered" evidence="8">
    <location>
        <begin position="2020"/>
        <end position="2091"/>
    </location>
</feature>
<dbReference type="CDD" id="cd15560">
    <property type="entry name" value="PHD2_3_BPTF"/>
    <property type="match status" value="2"/>
</dbReference>
<dbReference type="InterPro" id="IPR019787">
    <property type="entry name" value="Znf_PHD-finger"/>
</dbReference>
<feature type="domain" description="PHD-type" evidence="10">
    <location>
        <begin position="2151"/>
        <end position="2202"/>
    </location>
</feature>
<evidence type="ECO:0000259" key="10">
    <source>
        <dbReference type="PROSITE" id="PS50016"/>
    </source>
</evidence>
<dbReference type="Pfam" id="PF00628">
    <property type="entry name" value="PHD"/>
    <property type="match status" value="2"/>
</dbReference>
<evidence type="ECO:0000256" key="1">
    <source>
        <dbReference type="ARBA" id="ARBA00022723"/>
    </source>
</evidence>
<dbReference type="GO" id="GO:0016589">
    <property type="term" value="C:NURF complex"/>
    <property type="evidence" value="ECO:0007669"/>
    <property type="project" value="InterPro"/>
</dbReference>